<name>A0AAV3U4N9_9ALTE</name>
<gene>
    <name evidence="3" type="ORF">GCM10025791_29210</name>
</gene>
<dbReference type="RefSeq" id="WP_345423714.1">
    <property type="nucleotide sequence ID" value="NZ_AP031496.1"/>
</dbReference>
<dbReference type="Gene3D" id="6.20.50.110">
    <property type="entry name" value="Methyltransferase, zinc-binding domain"/>
    <property type="match status" value="1"/>
</dbReference>
<evidence type="ECO:0000259" key="2">
    <source>
        <dbReference type="Pfam" id="PF08484"/>
    </source>
</evidence>
<feature type="domain" description="Methyltransferase putative zinc binding" evidence="1">
    <location>
        <begin position="7"/>
        <end position="68"/>
    </location>
</feature>
<dbReference type="PANTHER" id="PTHR43861:SF5">
    <property type="entry name" value="BLL5978 PROTEIN"/>
    <property type="match status" value="1"/>
</dbReference>
<feature type="domain" description="C-methyltransferase" evidence="2">
    <location>
        <begin position="249"/>
        <end position="403"/>
    </location>
</feature>
<keyword evidence="3" id="KW-0489">Methyltransferase</keyword>
<reference evidence="4" key="1">
    <citation type="journal article" date="2019" name="Int. J. Syst. Evol. Microbiol.">
        <title>The Global Catalogue of Microorganisms (GCM) 10K type strain sequencing project: providing services to taxonomists for standard genome sequencing and annotation.</title>
        <authorList>
            <consortium name="The Broad Institute Genomics Platform"/>
            <consortium name="The Broad Institute Genome Sequencing Center for Infectious Disease"/>
            <person name="Wu L."/>
            <person name="Ma J."/>
        </authorList>
    </citation>
    <scope>NUCLEOTIDE SEQUENCE [LARGE SCALE GENOMIC DNA]</scope>
    <source>
        <strain evidence="4">JCM 19134</strain>
    </source>
</reference>
<keyword evidence="4" id="KW-1185">Reference proteome</keyword>
<evidence type="ECO:0000313" key="4">
    <source>
        <dbReference type="Proteomes" id="UP001409585"/>
    </source>
</evidence>
<dbReference type="GO" id="GO:0008168">
    <property type="term" value="F:methyltransferase activity"/>
    <property type="evidence" value="ECO:0007669"/>
    <property type="project" value="UniProtKB-KW"/>
</dbReference>
<dbReference type="Pfam" id="PF13489">
    <property type="entry name" value="Methyltransf_23"/>
    <property type="match status" value="1"/>
</dbReference>
<protein>
    <submittedName>
        <fullName evidence="3">Class I SAM-dependent methyltransferase</fullName>
    </submittedName>
</protein>
<dbReference type="InterPro" id="IPR038576">
    <property type="entry name" value="Methyltransf_Zn-bd_dom_put_sf"/>
</dbReference>
<dbReference type="Gene3D" id="3.40.50.150">
    <property type="entry name" value="Vaccinia Virus protein VP39"/>
    <property type="match status" value="1"/>
</dbReference>
<dbReference type="Proteomes" id="UP001409585">
    <property type="component" value="Unassembled WGS sequence"/>
</dbReference>
<dbReference type="InterPro" id="IPR013630">
    <property type="entry name" value="Methyltransf_Zn-bd_dom_put"/>
</dbReference>
<organism evidence="3 4">
    <name type="scientific">Halioxenophilus aromaticivorans</name>
    <dbReference type="NCBI Taxonomy" id="1306992"/>
    <lineage>
        <taxon>Bacteria</taxon>
        <taxon>Pseudomonadati</taxon>
        <taxon>Pseudomonadota</taxon>
        <taxon>Gammaproteobacteria</taxon>
        <taxon>Alteromonadales</taxon>
        <taxon>Alteromonadaceae</taxon>
        <taxon>Halioxenophilus</taxon>
    </lineage>
</organism>
<proteinExistence type="predicted"/>
<dbReference type="EMBL" id="BAABLX010000027">
    <property type="protein sequence ID" value="GAA4947623.1"/>
    <property type="molecule type" value="Genomic_DNA"/>
</dbReference>
<sequence length="408" mass="44853">MESIKSCRSCASSKLTQILDLGVTPLADALVKPENLDKPEGTYPLSVVYCEQCTLIQIRETVPPDVLFCQDYPYYSSFSEALLKHSAANVAEIIARRKLGPQHLVVEIASNDGYLLKNYHAAGIPVLGIDPASGPAQRAMDIGVDTLVDFFTPALAQSLADEGKQADVIHANNVLAHVADTNGIVSALATLVKDDGEIVIEVPYVKDLIEHVEFDTIYHEHLCYFSGIALDKLFRRHGLYLNDVRRLSIHGGSLRLFLGKQEAVQDSVKELLAQERAVGMDTSTYYEDFAQRVDQLKHDLLALLQKLKSEGKSIAAYGAAAKGATMINYVGVGAELVDFVVDRNSYKQGLHMPGQLLPIFAPEKLLESMPDYLLILAWNFADEIRAQQSQYAERGGKFIVPVPKPAIL</sequence>
<dbReference type="InterPro" id="IPR013691">
    <property type="entry name" value="MeTrfase_14"/>
</dbReference>
<dbReference type="GO" id="GO:0032259">
    <property type="term" value="P:methylation"/>
    <property type="evidence" value="ECO:0007669"/>
    <property type="project" value="UniProtKB-KW"/>
</dbReference>
<dbReference type="PANTHER" id="PTHR43861">
    <property type="entry name" value="TRANS-ACONITATE 2-METHYLTRANSFERASE-RELATED"/>
    <property type="match status" value="1"/>
</dbReference>
<evidence type="ECO:0000313" key="3">
    <source>
        <dbReference type="EMBL" id="GAA4947623.1"/>
    </source>
</evidence>
<comment type="caution">
    <text evidence="3">The sequence shown here is derived from an EMBL/GenBank/DDBJ whole genome shotgun (WGS) entry which is preliminary data.</text>
</comment>
<dbReference type="Pfam" id="PF08421">
    <property type="entry name" value="Methyltransf_13"/>
    <property type="match status" value="1"/>
</dbReference>
<dbReference type="Pfam" id="PF08484">
    <property type="entry name" value="Methyltransf_14"/>
    <property type="match status" value="1"/>
</dbReference>
<dbReference type="Gene3D" id="6.10.250.3100">
    <property type="match status" value="1"/>
</dbReference>
<evidence type="ECO:0000259" key="1">
    <source>
        <dbReference type="Pfam" id="PF08421"/>
    </source>
</evidence>
<keyword evidence="3" id="KW-0808">Transferase</keyword>
<dbReference type="SUPFAM" id="SSF53335">
    <property type="entry name" value="S-adenosyl-L-methionine-dependent methyltransferases"/>
    <property type="match status" value="1"/>
</dbReference>
<dbReference type="Gene3D" id="3.40.50.720">
    <property type="entry name" value="NAD(P)-binding Rossmann-like Domain"/>
    <property type="match status" value="1"/>
</dbReference>
<accession>A0AAV3U4N9</accession>
<dbReference type="AlphaFoldDB" id="A0AAV3U4N9"/>
<dbReference type="InterPro" id="IPR029063">
    <property type="entry name" value="SAM-dependent_MTases_sf"/>
</dbReference>